<dbReference type="EMBL" id="CAADFQ010000006">
    <property type="protein sequence ID" value="VFK28397.1"/>
    <property type="molecule type" value="Genomic_DNA"/>
</dbReference>
<proteinExistence type="predicted"/>
<evidence type="ECO:0000313" key="1">
    <source>
        <dbReference type="EMBL" id="VFK28397.1"/>
    </source>
</evidence>
<dbReference type="AlphaFoldDB" id="A0A450XGH2"/>
<evidence type="ECO:0000313" key="2">
    <source>
        <dbReference type="EMBL" id="VFK74235.1"/>
    </source>
</evidence>
<name>A0A450XGH2_9GAMM</name>
<gene>
    <name evidence="2" type="ORF">BECKMB1821H_GA0114242_100256</name>
    <name evidence="1" type="ORF">BECKMB1821I_GA0114274_100638</name>
</gene>
<sequence>MSDENTWGKMCIILVHPGDAYLKPHESYAVGFIRQVEIRNLSSEIDTGTRMFGCDSKEQWWLDSKFQVALSMPQRGFVT</sequence>
<reference evidence="1" key="1">
    <citation type="submission" date="2019-02" db="EMBL/GenBank/DDBJ databases">
        <authorList>
            <person name="Gruber-Vodicka R. H."/>
            <person name="Seah K. B. B."/>
        </authorList>
    </citation>
    <scope>NUCLEOTIDE SEQUENCE</scope>
    <source>
        <strain evidence="2">BECK_BZ198</strain>
        <strain evidence="1">BECK_BZ199</strain>
    </source>
</reference>
<organism evidence="1">
    <name type="scientific">Candidatus Kentrum sp. MB</name>
    <dbReference type="NCBI Taxonomy" id="2138164"/>
    <lineage>
        <taxon>Bacteria</taxon>
        <taxon>Pseudomonadati</taxon>
        <taxon>Pseudomonadota</taxon>
        <taxon>Gammaproteobacteria</taxon>
        <taxon>Candidatus Kentrum</taxon>
    </lineage>
</organism>
<protein>
    <submittedName>
        <fullName evidence="1">Uncharacterized protein</fullName>
    </submittedName>
</protein>
<dbReference type="EMBL" id="CAADGH010000002">
    <property type="protein sequence ID" value="VFK74235.1"/>
    <property type="molecule type" value="Genomic_DNA"/>
</dbReference>
<accession>A0A450XGH2</accession>